<proteinExistence type="predicted"/>
<dbReference type="Proteomes" id="UP000030854">
    <property type="component" value="Unassembled WGS sequence"/>
</dbReference>
<dbReference type="EMBL" id="JNVN01001194">
    <property type="protein sequence ID" value="KHJ33844.1"/>
    <property type="molecule type" value="Genomic_DNA"/>
</dbReference>
<keyword evidence="3" id="KW-1185">Reference proteome</keyword>
<dbReference type="AlphaFoldDB" id="A0A0B1PB33"/>
<organism evidence="2 3">
    <name type="scientific">Uncinula necator</name>
    <name type="common">Grape powdery mildew</name>
    <dbReference type="NCBI Taxonomy" id="52586"/>
    <lineage>
        <taxon>Eukaryota</taxon>
        <taxon>Fungi</taxon>
        <taxon>Dikarya</taxon>
        <taxon>Ascomycota</taxon>
        <taxon>Pezizomycotina</taxon>
        <taxon>Leotiomycetes</taxon>
        <taxon>Erysiphales</taxon>
        <taxon>Erysiphaceae</taxon>
        <taxon>Erysiphe</taxon>
    </lineage>
</organism>
<protein>
    <submittedName>
        <fullName evidence="2">Uncharacterized protein</fullName>
    </submittedName>
</protein>
<evidence type="ECO:0000256" key="1">
    <source>
        <dbReference type="SAM" id="Phobius"/>
    </source>
</evidence>
<feature type="transmembrane region" description="Helical" evidence="1">
    <location>
        <begin position="49"/>
        <end position="69"/>
    </location>
</feature>
<evidence type="ECO:0000313" key="2">
    <source>
        <dbReference type="EMBL" id="KHJ33844.1"/>
    </source>
</evidence>
<feature type="transmembrane region" description="Helical" evidence="1">
    <location>
        <begin position="6"/>
        <end position="28"/>
    </location>
</feature>
<gene>
    <name evidence="2" type="ORF">EV44_g0227</name>
</gene>
<reference evidence="2 3" key="1">
    <citation type="journal article" date="2014" name="BMC Genomics">
        <title>Adaptive genomic structural variation in the grape powdery mildew pathogen, Erysiphe necator.</title>
        <authorList>
            <person name="Jones L."/>
            <person name="Riaz S."/>
            <person name="Morales-Cruz A."/>
            <person name="Amrine K.C."/>
            <person name="McGuire B."/>
            <person name="Gubler W.D."/>
            <person name="Walker M.A."/>
            <person name="Cantu D."/>
        </authorList>
    </citation>
    <scope>NUCLEOTIDE SEQUENCE [LARGE SCALE GENOMIC DNA]</scope>
    <source>
        <strain evidence="3">c</strain>
    </source>
</reference>
<keyword evidence="1" id="KW-1133">Transmembrane helix</keyword>
<name>A0A0B1PB33_UNCNE</name>
<dbReference type="HOGENOM" id="CLU_1662112_0_0_1"/>
<sequence length="159" mass="18375">MIINLVVRSLILISNFLIFIISSILSSFDYIGKNLVTLPVRALAKFETLLIWFSVSAILGLFVGFLLHITSRALSSLPDHKFSGIIVLKHPKFSLRTFPKEKKLIRSWMNIDLKGIKRRNFWTPINKIRDLDDQYLIRQTIIEEEGSDFEYGLDKYGSI</sequence>
<comment type="caution">
    <text evidence="2">The sequence shown here is derived from an EMBL/GenBank/DDBJ whole genome shotgun (WGS) entry which is preliminary data.</text>
</comment>
<keyword evidence="1" id="KW-0812">Transmembrane</keyword>
<accession>A0A0B1PB33</accession>
<keyword evidence="1" id="KW-0472">Membrane</keyword>
<evidence type="ECO:0000313" key="3">
    <source>
        <dbReference type="Proteomes" id="UP000030854"/>
    </source>
</evidence>